<organism evidence="1 2">
    <name type="scientific">Eumeta variegata</name>
    <name type="common">Bagworm moth</name>
    <name type="synonym">Eumeta japonica</name>
    <dbReference type="NCBI Taxonomy" id="151549"/>
    <lineage>
        <taxon>Eukaryota</taxon>
        <taxon>Metazoa</taxon>
        <taxon>Ecdysozoa</taxon>
        <taxon>Arthropoda</taxon>
        <taxon>Hexapoda</taxon>
        <taxon>Insecta</taxon>
        <taxon>Pterygota</taxon>
        <taxon>Neoptera</taxon>
        <taxon>Endopterygota</taxon>
        <taxon>Lepidoptera</taxon>
        <taxon>Glossata</taxon>
        <taxon>Ditrysia</taxon>
        <taxon>Tineoidea</taxon>
        <taxon>Psychidae</taxon>
        <taxon>Oiketicinae</taxon>
        <taxon>Eumeta</taxon>
    </lineage>
</organism>
<evidence type="ECO:0000313" key="2">
    <source>
        <dbReference type="Proteomes" id="UP000299102"/>
    </source>
</evidence>
<protein>
    <submittedName>
        <fullName evidence="1">Uncharacterized protein</fullName>
    </submittedName>
</protein>
<name>A0A4C1YZE6_EUMVA</name>
<accession>A0A4C1YZE6</accession>
<gene>
    <name evidence="1" type="ORF">EVAR_55708_1</name>
</gene>
<dbReference type="Proteomes" id="UP000299102">
    <property type="component" value="Unassembled WGS sequence"/>
</dbReference>
<dbReference type="EMBL" id="BGZK01001525">
    <property type="protein sequence ID" value="GBP81696.1"/>
    <property type="molecule type" value="Genomic_DNA"/>
</dbReference>
<dbReference type="AlphaFoldDB" id="A0A4C1YZE6"/>
<keyword evidence="2" id="KW-1185">Reference proteome</keyword>
<evidence type="ECO:0000313" key="1">
    <source>
        <dbReference type="EMBL" id="GBP81696.1"/>
    </source>
</evidence>
<proteinExistence type="predicted"/>
<comment type="caution">
    <text evidence="1">The sequence shown here is derived from an EMBL/GenBank/DDBJ whole genome shotgun (WGS) entry which is preliminary data.</text>
</comment>
<reference evidence="1 2" key="1">
    <citation type="journal article" date="2019" name="Commun. Biol.">
        <title>The bagworm genome reveals a unique fibroin gene that provides high tensile strength.</title>
        <authorList>
            <person name="Kono N."/>
            <person name="Nakamura H."/>
            <person name="Ohtoshi R."/>
            <person name="Tomita M."/>
            <person name="Numata K."/>
            <person name="Arakawa K."/>
        </authorList>
    </citation>
    <scope>NUCLEOTIDE SEQUENCE [LARGE SCALE GENOMIC DNA]</scope>
</reference>
<sequence length="95" mass="10791">MCSVVSALPISPYDFGRGALHKAVKTAKTAPIEGVTDENLVKVKEFMPADRRIKTAEDRWMSINEDLMNNNDNDMMSPRSDNGFLEVNKVRYREN</sequence>